<proteinExistence type="predicted"/>
<dbReference type="Pfam" id="PF07077">
    <property type="entry name" value="DUF1345"/>
    <property type="match status" value="1"/>
</dbReference>
<evidence type="ECO:0000313" key="2">
    <source>
        <dbReference type="Proteomes" id="UP000309984"/>
    </source>
</evidence>
<accession>A0A7I7ZR75</accession>
<dbReference type="Proteomes" id="UP000309984">
    <property type="component" value="Unassembled WGS sequence"/>
</dbReference>
<evidence type="ECO:0000313" key="1">
    <source>
        <dbReference type="EMBL" id="TLH59478.1"/>
    </source>
</evidence>
<organism evidence="1 2">
    <name type="scientific">Mycolicibacterium phocaicum</name>
    <dbReference type="NCBI Taxonomy" id="319706"/>
    <lineage>
        <taxon>Bacteria</taxon>
        <taxon>Bacillati</taxon>
        <taxon>Actinomycetota</taxon>
        <taxon>Actinomycetes</taxon>
        <taxon>Mycobacteriales</taxon>
        <taxon>Mycobacteriaceae</taxon>
        <taxon>Mycolicibacterium</taxon>
    </lineage>
</organism>
<sequence>MRDVKGQTRISGTDRFWISSAIGVVSGGAAWLLLDRWPVGLLVVVIATAATHVAWTLAVHWPMDPEQTREHARNEDVNNDVGNLVRLLILAGSLSAIGILLKSADDADKASYAGLSLAAILSTWALLHTMHTARYARFYYSGEPGGIDFNSTVPPRYVDFYYFSFNLGMTYQVSDTAVTESDIRAEVLEHCLFSYIYGTVIIACTINLVINLVG</sequence>
<dbReference type="EMBL" id="POTM01000065">
    <property type="protein sequence ID" value="TLH59478.1"/>
    <property type="molecule type" value="Genomic_DNA"/>
</dbReference>
<keyword evidence="2" id="KW-1185">Reference proteome</keyword>
<comment type="caution">
    <text evidence="1">The sequence shown here is derived from an EMBL/GenBank/DDBJ whole genome shotgun (WGS) entry which is preliminary data.</text>
</comment>
<name>A0A7I7ZR75_9MYCO</name>
<gene>
    <name evidence="1" type="ORF">C1S79_27305</name>
</gene>
<reference evidence="1 2" key="1">
    <citation type="submission" date="2018-01" db="EMBL/GenBank/DDBJ databases">
        <title>Comparative genomics of Mycobacterium mucogenicum and Mycobacterium neoaurum clade members emphasizing tRNA and non-coding RNA.</title>
        <authorList>
            <person name="Behra P.R.K."/>
            <person name="Pettersson B.M.F."/>
            <person name="Das S."/>
            <person name="Dasgupta S."/>
            <person name="Kirsebom L.A."/>
        </authorList>
    </citation>
    <scope>NUCLEOTIDE SEQUENCE [LARGE SCALE GENOMIC DNA]</scope>
    <source>
        <strain evidence="1 2">DSM 45104</strain>
    </source>
</reference>
<protein>
    <submittedName>
        <fullName evidence="1">DUF1345 domain-containing protein</fullName>
    </submittedName>
</protein>
<dbReference type="InterPro" id="IPR009781">
    <property type="entry name" value="DUF1345"/>
</dbReference>
<dbReference type="AlphaFoldDB" id="A0A7I7ZR75"/>